<dbReference type="AlphaFoldDB" id="A0RW88"/>
<gene>
    <name evidence="1" type="ordered locus">CENSYa_0973</name>
</gene>
<reference evidence="1 2" key="1">
    <citation type="journal article" date="2006" name="Proc. Natl. Acad. Sci. U.S.A.">
        <title>Genomic analysis of the uncultivated marine crenarchaeote Cenarchaeum symbiosum.</title>
        <authorList>
            <person name="Hallam S.J."/>
            <person name="Konstantinidis K.T."/>
            <person name="Putnam N."/>
            <person name="Schleper C."/>
            <person name="Watanabe Y."/>
            <person name="Sugahara J."/>
            <person name="Preston C."/>
            <person name="de la Torre J."/>
            <person name="Richardson P.M."/>
            <person name="DeLong E.F."/>
        </authorList>
    </citation>
    <scope>NUCLEOTIDE SEQUENCE [LARGE SCALE GENOMIC DNA]</scope>
    <source>
        <strain evidence="2">A</strain>
    </source>
</reference>
<protein>
    <submittedName>
        <fullName evidence="1">Uncharacterized protein</fullName>
    </submittedName>
</protein>
<evidence type="ECO:0000313" key="1">
    <source>
        <dbReference type="EMBL" id="ABK77605.1"/>
    </source>
</evidence>
<name>A0RW88_CENSY</name>
<proteinExistence type="predicted"/>
<dbReference type="KEGG" id="csy:CENSYa_0973"/>
<keyword evidence="2" id="KW-1185">Reference proteome</keyword>
<dbReference type="HOGENOM" id="CLU_1615238_0_0_2"/>
<dbReference type="Proteomes" id="UP000000758">
    <property type="component" value="Chromosome"/>
</dbReference>
<evidence type="ECO:0000313" key="2">
    <source>
        <dbReference type="Proteomes" id="UP000000758"/>
    </source>
</evidence>
<dbReference type="EnsemblBacteria" id="ABK77605">
    <property type="protein sequence ID" value="ABK77605"/>
    <property type="gene ID" value="CENSYa_0973"/>
</dbReference>
<organism evidence="1 2">
    <name type="scientific">Cenarchaeum symbiosum (strain A)</name>
    <dbReference type="NCBI Taxonomy" id="414004"/>
    <lineage>
        <taxon>Archaea</taxon>
        <taxon>Nitrososphaerota</taxon>
        <taxon>Candidatus Cenarchaeales</taxon>
        <taxon>Candidatus Cenarchaeaceae</taxon>
        <taxon>Candidatus Cenarchaeum</taxon>
    </lineage>
</organism>
<accession>A0RW88</accession>
<dbReference type="EMBL" id="DP000238">
    <property type="protein sequence ID" value="ABK77605.1"/>
    <property type="molecule type" value="Genomic_DNA"/>
</dbReference>
<sequence length="164" mass="18840">MSFDYVDYICLECARNKRVKQVPKPEDLRCDACDMKLYRIDELPILVRYPERISINNARITDLSGRKIDTVKINQRIHITADITNNQNHDQKLIYLVQMDSTIPISTSLKTVCDTLAAGKTSCWPQEFQLNMDGDYTAKIFSWKSGYDQIALFKPTNVTVCVVP</sequence>
<dbReference type="STRING" id="414004.CENSYa_0973"/>